<dbReference type="EMBL" id="BGPR01003941">
    <property type="protein sequence ID" value="GBM94138.1"/>
    <property type="molecule type" value="Genomic_DNA"/>
</dbReference>
<protein>
    <submittedName>
        <fullName evidence="1">Uncharacterized protein</fullName>
    </submittedName>
</protein>
<reference evidence="1 2" key="1">
    <citation type="journal article" date="2019" name="Sci. Rep.">
        <title>Orb-weaving spider Araneus ventricosus genome elucidates the spidroin gene catalogue.</title>
        <authorList>
            <person name="Kono N."/>
            <person name="Nakamura H."/>
            <person name="Ohtoshi R."/>
            <person name="Moran D.A.P."/>
            <person name="Shinohara A."/>
            <person name="Yoshida Y."/>
            <person name="Fujiwara M."/>
            <person name="Mori M."/>
            <person name="Tomita M."/>
            <person name="Arakawa K."/>
        </authorList>
    </citation>
    <scope>NUCLEOTIDE SEQUENCE [LARGE SCALE GENOMIC DNA]</scope>
</reference>
<organism evidence="1 2">
    <name type="scientific">Araneus ventricosus</name>
    <name type="common">Orbweaver spider</name>
    <name type="synonym">Epeira ventricosa</name>
    <dbReference type="NCBI Taxonomy" id="182803"/>
    <lineage>
        <taxon>Eukaryota</taxon>
        <taxon>Metazoa</taxon>
        <taxon>Ecdysozoa</taxon>
        <taxon>Arthropoda</taxon>
        <taxon>Chelicerata</taxon>
        <taxon>Arachnida</taxon>
        <taxon>Araneae</taxon>
        <taxon>Araneomorphae</taxon>
        <taxon>Entelegynae</taxon>
        <taxon>Araneoidea</taxon>
        <taxon>Araneidae</taxon>
        <taxon>Araneus</taxon>
    </lineage>
</organism>
<dbReference type="OrthoDB" id="5326588at2759"/>
<proteinExistence type="predicted"/>
<evidence type="ECO:0000313" key="2">
    <source>
        <dbReference type="Proteomes" id="UP000499080"/>
    </source>
</evidence>
<name>A0A4Y2JX98_ARAVE</name>
<sequence length="114" mass="13049">MESRFSAMLVLWLGREFYRGKYGMTGSSQAWTPDLDNKFGDLGDKSMISENATLFSISLLGKKIRLNVRENSMSRHRLSGRVYKGRSWIREHCVLIDWNNFGVSSAARARKLVS</sequence>
<gene>
    <name evidence="1" type="ORF">AVEN_149545_1</name>
</gene>
<dbReference type="AlphaFoldDB" id="A0A4Y2JX98"/>
<evidence type="ECO:0000313" key="1">
    <source>
        <dbReference type="EMBL" id="GBM94138.1"/>
    </source>
</evidence>
<keyword evidence="2" id="KW-1185">Reference proteome</keyword>
<comment type="caution">
    <text evidence="1">The sequence shown here is derived from an EMBL/GenBank/DDBJ whole genome shotgun (WGS) entry which is preliminary data.</text>
</comment>
<dbReference type="Proteomes" id="UP000499080">
    <property type="component" value="Unassembled WGS sequence"/>
</dbReference>
<accession>A0A4Y2JX98</accession>